<dbReference type="EMBL" id="FOMR01000003">
    <property type="protein sequence ID" value="SFD68825.1"/>
    <property type="molecule type" value="Genomic_DNA"/>
</dbReference>
<feature type="transmembrane region" description="Helical" evidence="1">
    <location>
        <begin position="210"/>
        <end position="231"/>
    </location>
</feature>
<proteinExistence type="predicted"/>
<sequence length="236" mass="26382">MIGRLLKSDFLKIKRKGVWLLTLIGPLGVVCLQMVNYSLRKDYLLQQSDNDWHFYLLNVHAFTPLALVLGIVILTSLIASVENETNAWKQLIALPVSKMAVYLSKFTVLIVLLLTSSVLLLIFTLGYGLYLNLGDSVPYTSLIKFSLYPFAASLPVLALHLWIALVSRHQGIPVTAGVIGVILTYMGYSLPDWLIWKWPALMNDWANPDIVVQLGIGVGLLVYLTGMLHFVRKDVV</sequence>
<keyword evidence="3" id="KW-1185">Reference proteome</keyword>
<keyword evidence="1" id="KW-0812">Transmembrane</keyword>
<evidence type="ECO:0008006" key="4">
    <source>
        <dbReference type="Google" id="ProtNLM"/>
    </source>
</evidence>
<dbReference type="STRING" id="640948.SAMN05216238_103161"/>
<organism evidence="2 3">
    <name type="scientific">Lentibacillus persicus</name>
    <dbReference type="NCBI Taxonomy" id="640948"/>
    <lineage>
        <taxon>Bacteria</taxon>
        <taxon>Bacillati</taxon>
        <taxon>Bacillota</taxon>
        <taxon>Bacilli</taxon>
        <taxon>Bacillales</taxon>
        <taxon>Bacillaceae</taxon>
        <taxon>Lentibacillus</taxon>
    </lineage>
</organism>
<keyword evidence="1" id="KW-1133">Transmembrane helix</keyword>
<gene>
    <name evidence="2" type="ORF">SAMN05216238_103161</name>
</gene>
<feature type="transmembrane region" description="Helical" evidence="1">
    <location>
        <begin position="172"/>
        <end position="190"/>
    </location>
</feature>
<keyword evidence="1" id="KW-0472">Membrane</keyword>
<dbReference type="OrthoDB" id="3190532at2"/>
<reference evidence="3" key="1">
    <citation type="submission" date="2016-10" db="EMBL/GenBank/DDBJ databases">
        <authorList>
            <person name="Varghese N."/>
            <person name="Submissions S."/>
        </authorList>
    </citation>
    <scope>NUCLEOTIDE SEQUENCE [LARGE SCALE GENOMIC DNA]</scope>
    <source>
        <strain evidence="3">DSM 22530</strain>
    </source>
</reference>
<evidence type="ECO:0000256" key="1">
    <source>
        <dbReference type="SAM" id="Phobius"/>
    </source>
</evidence>
<protein>
    <recommendedName>
        <fullName evidence="4">Permease</fullName>
    </recommendedName>
</protein>
<dbReference type="RefSeq" id="WP_090082600.1">
    <property type="nucleotide sequence ID" value="NZ_FOMR01000003.1"/>
</dbReference>
<feature type="transmembrane region" description="Helical" evidence="1">
    <location>
        <begin position="59"/>
        <end position="81"/>
    </location>
</feature>
<dbReference type="Proteomes" id="UP000199474">
    <property type="component" value="Unassembled WGS sequence"/>
</dbReference>
<feature type="transmembrane region" description="Helical" evidence="1">
    <location>
        <begin position="147"/>
        <end position="165"/>
    </location>
</feature>
<accession>A0A1I1UDX5</accession>
<feature type="transmembrane region" description="Helical" evidence="1">
    <location>
        <begin position="102"/>
        <end position="127"/>
    </location>
</feature>
<dbReference type="PANTHER" id="PTHR37305:SF1">
    <property type="entry name" value="MEMBRANE PROTEIN"/>
    <property type="match status" value="1"/>
</dbReference>
<feature type="transmembrane region" description="Helical" evidence="1">
    <location>
        <begin position="20"/>
        <end position="39"/>
    </location>
</feature>
<name>A0A1I1UDX5_9BACI</name>
<evidence type="ECO:0000313" key="3">
    <source>
        <dbReference type="Proteomes" id="UP000199474"/>
    </source>
</evidence>
<dbReference type="PANTHER" id="PTHR37305">
    <property type="entry name" value="INTEGRAL MEMBRANE PROTEIN-RELATED"/>
    <property type="match status" value="1"/>
</dbReference>
<evidence type="ECO:0000313" key="2">
    <source>
        <dbReference type="EMBL" id="SFD68825.1"/>
    </source>
</evidence>
<dbReference type="CDD" id="cd21809">
    <property type="entry name" value="ABC-2_lan_permease-like"/>
    <property type="match status" value="1"/>
</dbReference>
<dbReference type="Pfam" id="PF12730">
    <property type="entry name" value="ABC2_membrane_4"/>
    <property type="match status" value="1"/>
</dbReference>
<dbReference type="AlphaFoldDB" id="A0A1I1UDX5"/>